<comment type="caution">
    <text evidence="3">The sequence shown here is derived from an EMBL/GenBank/DDBJ whole genome shotgun (WGS) entry which is preliminary data.</text>
</comment>
<organism evidence="3 4">
    <name type="scientific">Oleoguttula mirabilis</name>
    <dbReference type="NCBI Taxonomy" id="1507867"/>
    <lineage>
        <taxon>Eukaryota</taxon>
        <taxon>Fungi</taxon>
        <taxon>Dikarya</taxon>
        <taxon>Ascomycota</taxon>
        <taxon>Pezizomycotina</taxon>
        <taxon>Dothideomycetes</taxon>
        <taxon>Dothideomycetidae</taxon>
        <taxon>Mycosphaerellales</taxon>
        <taxon>Teratosphaeriaceae</taxon>
        <taxon>Oleoguttula</taxon>
    </lineage>
</organism>
<feature type="compositionally biased region" description="Polar residues" evidence="1">
    <location>
        <begin position="307"/>
        <end position="320"/>
    </location>
</feature>
<gene>
    <name evidence="3" type="ORF">LTR36_008138</name>
</gene>
<evidence type="ECO:0000259" key="2">
    <source>
        <dbReference type="Pfam" id="PF14479"/>
    </source>
</evidence>
<feature type="region of interest" description="Disordered" evidence="1">
    <location>
        <begin position="343"/>
        <end position="381"/>
    </location>
</feature>
<dbReference type="Pfam" id="PF14479">
    <property type="entry name" value="HeLo"/>
    <property type="match status" value="1"/>
</dbReference>
<dbReference type="InterPro" id="IPR029498">
    <property type="entry name" value="HeLo_dom"/>
</dbReference>
<accession>A0AAV9J820</accession>
<dbReference type="Gene3D" id="1.20.120.1020">
    <property type="entry name" value="Prion-inhibition and propagation, HeLo domain"/>
    <property type="match status" value="1"/>
</dbReference>
<reference evidence="3 4" key="1">
    <citation type="submission" date="2021-11" db="EMBL/GenBank/DDBJ databases">
        <title>Black yeast isolated from Biological Soil Crust.</title>
        <authorList>
            <person name="Kurbessoian T."/>
        </authorList>
    </citation>
    <scope>NUCLEOTIDE SEQUENCE [LARGE SCALE GENOMIC DNA]</scope>
    <source>
        <strain evidence="3 4">CCFEE 5522</strain>
    </source>
</reference>
<evidence type="ECO:0000313" key="3">
    <source>
        <dbReference type="EMBL" id="KAK4541222.1"/>
    </source>
</evidence>
<name>A0AAV9J820_9PEZI</name>
<keyword evidence="4" id="KW-1185">Reference proteome</keyword>
<feature type="compositionally biased region" description="Pro residues" evidence="1">
    <location>
        <begin position="296"/>
        <end position="305"/>
    </location>
</feature>
<proteinExistence type="predicted"/>
<sequence>MATNKGGHNADHVEHHPEYEAPLAGALALASLFSNCVEAFGLILPSKQWDKQEQLLLSRLGIQQARLLTWGDIVGISSPPNTVTNRAIPKHPSGAYPDLSEPTFFGSRDARLEEPYARTEVEKALSAIVDRSSTLSREEMMEKYGLKAPKRLTSEHQPALDTNRLEAFRERYELLQEVAEDLAHLNARRSNSIVQTAWVIADTARFATFIKLTQEKVDFLITLLDVKERVDRGICMDIKALGWHLSADRMRVAQDVSKLRLVQEVSKAEYPEYVAATQQALDNISRENRENAPIVAAPPPTPPKTSLPRSSHTQTHTQTNGDHDKHKRPGIFRLFKSFGGKAHDNKVTARSKSVTASSTLSEPPRSQSESGPVKAPDDMESLEPIRSKSVGAMFEPPASIEEEIFKNRLEQTSTVKEPLEHTDDISTMISRHDQYHGIARTDTKDLRQW</sequence>
<dbReference type="AlphaFoldDB" id="A0AAV9J820"/>
<dbReference type="InterPro" id="IPR038305">
    <property type="entry name" value="HeLo_sf"/>
</dbReference>
<protein>
    <recommendedName>
        <fullName evidence="2">Prion-inhibition and propagation HeLo domain-containing protein</fullName>
    </recommendedName>
</protein>
<feature type="domain" description="Prion-inhibition and propagation HeLo" evidence="2">
    <location>
        <begin position="24"/>
        <end position="261"/>
    </location>
</feature>
<feature type="compositionally biased region" description="Polar residues" evidence="1">
    <location>
        <begin position="348"/>
        <end position="370"/>
    </location>
</feature>
<evidence type="ECO:0000313" key="4">
    <source>
        <dbReference type="Proteomes" id="UP001324427"/>
    </source>
</evidence>
<dbReference type="EMBL" id="JAVFHQ010000055">
    <property type="protein sequence ID" value="KAK4541222.1"/>
    <property type="molecule type" value="Genomic_DNA"/>
</dbReference>
<evidence type="ECO:0000256" key="1">
    <source>
        <dbReference type="SAM" id="MobiDB-lite"/>
    </source>
</evidence>
<feature type="region of interest" description="Disordered" evidence="1">
    <location>
        <begin position="293"/>
        <end position="328"/>
    </location>
</feature>
<dbReference type="Proteomes" id="UP001324427">
    <property type="component" value="Unassembled WGS sequence"/>
</dbReference>